<dbReference type="InterPro" id="IPR029030">
    <property type="entry name" value="Caspase-like_dom_sf"/>
</dbReference>
<dbReference type="EMBL" id="JAPDFL010000001">
    <property type="protein sequence ID" value="MCW1931614.1"/>
    <property type="molecule type" value="Genomic_DNA"/>
</dbReference>
<gene>
    <name evidence="3" type="ORF">OKW52_04885</name>
</gene>
<keyword evidence="4" id="KW-1185">Reference proteome</keyword>
<feature type="signal peptide" evidence="1">
    <location>
        <begin position="1"/>
        <end position="21"/>
    </location>
</feature>
<dbReference type="SUPFAM" id="SSF52129">
    <property type="entry name" value="Caspase-like"/>
    <property type="match status" value="1"/>
</dbReference>
<dbReference type="InterPro" id="IPR036365">
    <property type="entry name" value="PGBD-like_sf"/>
</dbReference>
<sequence>MKTRFSTAVAVLWTLTLPAQATTGAVLIVANEDYQSIRDARGAAGIVQAERNFDAAGFSVDIATDLSANALRAALSNLSQQLRSGADERVVIAYAGYTVSSPQGVWLMGTEARAPDFATIEGFGVRLETLLALAGQVQGGAVIALADYGFPENARDGFRGGLPPGITVPQGVTLVRGPAREINGFLRDLSAPGTNIGTAVAGYSNLVLEGFNPPHLSFLPADHAAAPPVDRSGADRTAWALAADANTVEGYDAYLADWPNGLYAQQATSARQSLLNTPERIEQALGLTRDERRAIQRDLTILNFDPRGIDGIFGRGTRAAVSAWQGANRFAQTSFLTRDQIFELAQQGARRAAQLEEEARARAAEQERQDRAYWRDTGSGTDEVGMRAYLERFPDGVFSNIAQERLDRIEADRRAAAQARDRAAWDQAAQADTRDSYQRYLNDFPRGAFAEQARGRIEELRRPNRPDADLAAAEAEEAAMSLPQFTRVIIEQRLSRLGLEPGAEDGNFDRETRRAIRRYQRRADLPVTGFLTQPIVARLLADGVLDILR</sequence>
<dbReference type="InterPro" id="IPR036366">
    <property type="entry name" value="PGBDSf"/>
</dbReference>
<evidence type="ECO:0000313" key="3">
    <source>
        <dbReference type="EMBL" id="MCW1931614.1"/>
    </source>
</evidence>
<evidence type="ECO:0000256" key="1">
    <source>
        <dbReference type="SAM" id="SignalP"/>
    </source>
</evidence>
<dbReference type="InterPro" id="IPR002477">
    <property type="entry name" value="Peptidoglycan-bd-like"/>
</dbReference>
<proteinExistence type="predicted"/>
<protein>
    <submittedName>
        <fullName evidence="3">Peptidoglycan-binding protein</fullName>
    </submittedName>
</protein>
<reference evidence="3 4" key="1">
    <citation type="submission" date="2022-10" db="EMBL/GenBank/DDBJ databases">
        <title>Pararhodobacter sp. nov., isolated from marine algae.</title>
        <authorList>
            <person name="Choi B.J."/>
            <person name="Kim J.M."/>
            <person name="Lee J.K."/>
            <person name="Choi D.G."/>
            <person name="Jeon C.O."/>
        </authorList>
    </citation>
    <scope>NUCLEOTIDE SEQUENCE [LARGE SCALE GENOMIC DNA]</scope>
    <source>
        <strain evidence="3 4">ZQ420</strain>
    </source>
</reference>
<dbReference type="Gene3D" id="1.10.101.10">
    <property type="entry name" value="PGBD-like superfamily/PGBD"/>
    <property type="match status" value="2"/>
</dbReference>
<organism evidence="3 4">
    <name type="scientific">Pararhodobacter zhoushanensis</name>
    <dbReference type="NCBI Taxonomy" id="2479545"/>
    <lineage>
        <taxon>Bacteria</taxon>
        <taxon>Pseudomonadati</taxon>
        <taxon>Pseudomonadota</taxon>
        <taxon>Alphaproteobacteria</taxon>
        <taxon>Rhodobacterales</taxon>
        <taxon>Paracoccaceae</taxon>
        <taxon>Pararhodobacter</taxon>
    </lineage>
</organism>
<feature type="chain" id="PRO_5047136683" evidence="1">
    <location>
        <begin position="22"/>
        <end position="549"/>
    </location>
</feature>
<dbReference type="Pfam" id="PF01471">
    <property type="entry name" value="PG_binding_1"/>
    <property type="match status" value="2"/>
</dbReference>
<evidence type="ECO:0000313" key="4">
    <source>
        <dbReference type="Proteomes" id="UP001208938"/>
    </source>
</evidence>
<evidence type="ECO:0000259" key="2">
    <source>
        <dbReference type="Pfam" id="PF01471"/>
    </source>
</evidence>
<dbReference type="RefSeq" id="WP_264504716.1">
    <property type="nucleotide sequence ID" value="NZ_JAPDFL010000001.1"/>
</dbReference>
<dbReference type="Proteomes" id="UP001208938">
    <property type="component" value="Unassembled WGS sequence"/>
</dbReference>
<accession>A0ABT3GVT7</accession>
<keyword evidence="1" id="KW-0732">Signal</keyword>
<dbReference type="SUPFAM" id="SSF47090">
    <property type="entry name" value="PGBD-like"/>
    <property type="match status" value="2"/>
</dbReference>
<name>A0ABT3GVT7_9RHOB</name>
<comment type="caution">
    <text evidence="3">The sequence shown here is derived from an EMBL/GenBank/DDBJ whole genome shotgun (WGS) entry which is preliminary data.</text>
</comment>
<dbReference type="Gene3D" id="3.40.50.1460">
    <property type="match status" value="1"/>
</dbReference>
<feature type="domain" description="Peptidoglycan binding-like" evidence="2">
    <location>
        <begin position="289"/>
        <end position="333"/>
    </location>
</feature>
<feature type="domain" description="Peptidoglycan binding-like" evidence="2">
    <location>
        <begin position="489"/>
        <end position="537"/>
    </location>
</feature>